<gene>
    <name evidence="5" type="ORF">SAMN05444486_10416</name>
</gene>
<keyword evidence="2" id="KW-0328">Glycosyltransferase</keyword>
<feature type="domain" description="Glycosyltransferase 2-like" evidence="4">
    <location>
        <begin position="7"/>
        <end position="152"/>
    </location>
</feature>
<sequence>MSAPSVSVVIVSHGRPESLLWCLSALAGVAYQPFEIVVVADLAACAYVGESPYAGRIKLVAFEEPNIAAARNKGVAEAAGEIIAFIDDDAAAEPLWLHHLVSGFKLPEVICTGGYVRGRNGISFQWTARQVDGAGRTETLAAENSNSFIPQTKAGFAVKTEGTNMAVRRDVLVALGGFDEGFHFYLDETDLNLRIGGTHHKTALCPSAEVHHAYKASTRRKADRTVTDLFDVGASTVLLLRKNGHPLEPRCSEMVEEQAERLADQVSRDLMSESEAAGVMQSLEAGFEAGAVRAFGQYPDTLHHPSDFKPFLPDRSGGVTVAGRFWQGKKLRKKAAQLAAQGANVSLYLFSWNTRFHHVRYDVAGYWEQSGGLFGRATRDEPLFQLNRLRSRVRREQERVRLARG</sequence>
<dbReference type="PANTHER" id="PTHR43179:SF12">
    <property type="entry name" value="GALACTOFURANOSYLTRANSFERASE GLFT2"/>
    <property type="match status" value="1"/>
</dbReference>
<keyword evidence="3 5" id="KW-0808">Transferase</keyword>
<dbReference type="Pfam" id="PF00535">
    <property type="entry name" value="Glycos_transf_2"/>
    <property type="match status" value="1"/>
</dbReference>
<dbReference type="RefSeq" id="WP_089893800.1">
    <property type="nucleotide sequence ID" value="NZ_CALLJM010000021.1"/>
</dbReference>
<dbReference type="Proteomes" id="UP000199026">
    <property type="component" value="Unassembled WGS sequence"/>
</dbReference>
<dbReference type="Gene3D" id="3.90.550.10">
    <property type="entry name" value="Spore Coat Polysaccharide Biosynthesis Protein SpsA, Chain A"/>
    <property type="match status" value="1"/>
</dbReference>
<organism evidence="5 6">
    <name type="scientific">Lentibacter algarum</name>
    <dbReference type="NCBI Taxonomy" id="576131"/>
    <lineage>
        <taxon>Bacteria</taxon>
        <taxon>Pseudomonadati</taxon>
        <taxon>Pseudomonadota</taxon>
        <taxon>Alphaproteobacteria</taxon>
        <taxon>Rhodobacterales</taxon>
        <taxon>Roseobacteraceae</taxon>
        <taxon>Lentibacter</taxon>
    </lineage>
</organism>
<dbReference type="STRING" id="576131.SAMN05444486_10416"/>
<dbReference type="EMBL" id="FNPR01000004">
    <property type="protein sequence ID" value="SDY80651.1"/>
    <property type="molecule type" value="Genomic_DNA"/>
</dbReference>
<keyword evidence="6" id="KW-1185">Reference proteome</keyword>
<reference evidence="5 6" key="1">
    <citation type="submission" date="2016-10" db="EMBL/GenBank/DDBJ databases">
        <authorList>
            <person name="de Groot N.N."/>
        </authorList>
    </citation>
    <scope>NUCLEOTIDE SEQUENCE [LARGE SCALE GENOMIC DNA]</scope>
    <source>
        <strain evidence="5 6">DSM 24677</strain>
    </source>
</reference>
<evidence type="ECO:0000313" key="6">
    <source>
        <dbReference type="Proteomes" id="UP000199026"/>
    </source>
</evidence>
<proteinExistence type="inferred from homology"/>
<comment type="similarity">
    <text evidence="1">Belongs to the glycosyltransferase 2 family.</text>
</comment>
<evidence type="ECO:0000256" key="2">
    <source>
        <dbReference type="ARBA" id="ARBA00022676"/>
    </source>
</evidence>
<protein>
    <submittedName>
        <fullName evidence="5">Glycosyltransferase, GT2 family</fullName>
    </submittedName>
</protein>
<dbReference type="AlphaFoldDB" id="A0A1H3MVE3"/>
<dbReference type="GO" id="GO:0016757">
    <property type="term" value="F:glycosyltransferase activity"/>
    <property type="evidence" value="ECO:0007669"/>
    <property type="project" value="UniProtKB-KW"/>
</dbReference>
<dbReference type="PANTHER" id="PTHR43179">
    <property type="entry name" value="RHAMNOSYLTRANSFERASE WBBL"/>
    <property type="match status" value="1"/>
</dbReference>
<dbReference type="InterPro" id="IPR001173">
    <property type="entry name" value="Glyco_trans_2-like"/>
</dbReference>
<evidence type="ECO:0000313" key="5">
    <source>
        <dbReference type="EMBL" id="SDY80651.1"/>
    </source>
</evidence>
<dbReference type="SUPFAM" id="SSF53448">
    <property type="entry name" value="Nucleotide-diphospho-sugar transferases"/>
    <property type="match status" value="1"/>
</dbReference>
<dbReference type="OrthoDB" id="153025at2"/>
<evidence type="ECO:0000256" key="3">
    <source>
        <dbReference type="ARBA" id="ARBA00022679"/>
    </source>
</evidence>
<evidence type="ECO:0000256" key="1">
    <source>
        <dbReference type="ARBA" id="ARBA00006739"/>
    </source>
</evidence>
<evidence type="ECO:0000259" key="4">
    <source>
        <dbReference type="Pfam" id="PF00535"/>
    </source>
</evidence>
<dbReference type="InterPro" id="IPR029044">
    <property type="entry name" value="Nucleotide-diphossugar_trans"/>
</dbReference>
<name>A0A1H3MVE3_9RHOB</name>
<accession>A0A1H3MVE3</accession>
<dbReference type="GeneID" id="78125659"/>